<comment type="caution">
    <text evidence="1">The sequence shown here is derived from an EMBL/GenBank/DDBJ whole genome shotgun (WGS) entry which is preliminary data.</text>
</comment>
<keyword evidence="2" id="KW-1185">Reference proteome</keyword>
<evidence type="ECO:0000313" key="2">
    <source>
        <dbReference type="Proteomes" id="UP000091857"/>
    </source>
</evidence>
<dbReference type="EMBL" id="CM004394">
    <property type="protein sequence ID" value="KAG8649243.1"/>
    <property type="molecule type" value="Genomic_DNA"/>
</dbReference>
<reference evidence="2" key="1">
    <citation type="journal article" date="2016" name="Nat. Biotechnol.">
        <title>Sequencing wild and cultivated cassava and related species reveals extensive interspecific hybridization and genetic diversity.</title>
        <authorList>
            <person name="Bredeson J.V."/>
            <person name="Lyons J.B."/>
            <person name="Prochnik S.E."/>
            <person name="Wu G.A."/>
            <person name="Ha C.M."/>
            <person name="Edsinger-Gonzales E."/>
            <person name="Grimwood J."/>
            <person name="Schmutz J."/>
            <person name="Rabbi I.Y."/>
            <person name="Egesi C."/>
            <person name="Nauluvula P."/>
            <person name="Lebot V."/>
            <person name="Ndunguru J."/>
            <person name="Mkamilo G."/>
            <person name="Bart R.S."/>
            <person name="Setter T.L."/>
            <person name="Gleadow R.M."/>
            <person name="Kulakow P."/>
            <person name="Ferguson M.E."/>
            <person name="Rounsley S."/>
            <person name="Rokhsar D.S."/>
        </authorList>
    </citation>
    <scope>NUCLEOTIDE SEQUENCE [LARGE SCALE GENOMIC DNA]</scope>
    <source>
        <strain evidence="2">cv. AM560-2</strain>
    </source>
</reference>
<sequence length="168" mass="19408">MASNDNIVSISQSTISIFKGENFEFWSIKMKTLFKSQNLWELVEKGYLEPDEETKLKENKKKDSKALFFIQQVVHKSVFSKITVFRLKVRLATGLDGLKPTRILAPVAVRFSGRYTYREEISYQTIFANVLRSLIPKFDHVVVAIEDSKDLAINSFDELMRSLQSYEA</sequence>
<gene>
    <name evidence="1" type="ORF">MANES_08G076035v8</name>
</gene>
<protein>
    <submittedName>
        <fullName evidence="1">Uncharacterized protein</fullName>
    </submittedName>
</protein>
<dbReference type="Proteomes" id="UP000091857">
    <property type="component" value="Chromosome 8"/>
</dbReference>
<proteinExistence type="predicted"/>
<organism evidence="1 2">
    <name type="scientific">Manihot esculenta</name>
    <name type="common">Cassava</name>
    <name type="synonym">Jatropha manihot</name>
    <dbReference type="NCBI Taxonomy" id="3983"/>
    <lineage>
        <taxon>Eukaryota</taxon>
        <taxon>Viridiplantae</taxon>
        <taxon>Streptophyta</taxon>
        <taxon>Embryophyta</taxon>
        <taxon>Tracheophyta</taxon>
        <taxon>Spermatophyta</taxon>
        <taxon>Magnoliopsida</taxon>
        <taxon>eudicotyledons</taxon>
        <taxon>Gunneridae</taxon>
        <taxon>Pentapetalae</taxon>
        <taxon>rosids</taxon>
        <taxon>fabids</taxon>
        <taxon>Malpighiales</taxon>
        <taxon>Euphorbiaceae</taxon>
        <taxon>Crotonoideae</taxon>
        <taxon>Manihoteae</taxon>
        <taxon>Manihot</taxon>
    </lineage>
</organism>
<evidence type="ECO:0000313" key="1">
    <source>
        <dbReference type="EMBL" id="KAG8649243.1"/>
    </source>
</evidence>
<name>A0ACB7H970_MANES</name>
<accession>A0ACB7H970</accession>